<keyword evidence="3" id="KW-1185">Reference proteome</keyword>
<sequence length="106" mass="11680">MSTLMIGASEGGKTKGCTLGCPDQRTEQNEWRPCRSETGDGRVATVVANNVWRTMEKGKSNGASNIKRHAHLNGSYDTIVKISILIMSRFSSSEIKVLFLRIIHSI</sequence>
<name>A0A8T0CQL4_CORYI</name>
<gene>
    <name evidence="2" type="ORF">BT93_L0749</name>
</gene>
<evidence type="ECO:0000313" key="2">
    <source>
        <dbReference type="EMBL" id="KAF7849474.1"/>
    </source>
</evidence>
<accession>A0A8T0CQL4</accession>
<protein>
    <submittedName>
        <fullName evidence="2">Uncharacterized protein</fullName>
    </submittedName>
</protein>
<evidence type="ECO:0000256" key="1">
    <source>
        <dbReference type="SAM" id="MobiDB-lite"/>
    </source>
</evidence>
<reference evidence="2" key="1">
    <citation type="submission" date="2020-05" db="EMBL/GenBank/DDBJ databases">
        <title>WGS assembly of Corymbia citriodora subspecies variegata.</title>
        <authorList>
            <person name="Barry K."/>
            <person name="Hundley H."/>
            <person name="Shu S."/>
            <person name="Jenkins J."/>
            <person name="Grimwood J."/>
            <person name="Baten A."/>
        </authorList>
    </citation>
    <scope>NUCLEOTIDE SEQUENCE</scope>
    <source>
        <strain evidence="2">CV2-018</strain>
    </source>
</reference>
<dbReference type="Proteomes" id="UP000806378">
    <property type="component" value="Unassembled WGS sequence"/>
</dbReference>
<proteinExistence type="predicted"/>
<feature type="region of interest" description="Disordered" evidence="1">
    <location>
        <begin position="16"/>
        <end position="36"/>
    </location>
</feature>
<dbReference type="Gramene" id="rna-gnl|WGS:JABURB|Cocit.L0749.1">
    <property type="protein sequence ID" value="cds-KAF7849474.1"/>
    <property type="gene ID" value="gene-BT93_L0749"/>
</dbReference>
<evidence type="ECO:0000313" key="3">
    <source>
        <dbReference type="Proteomes" id="UP000806378"/>
    </source>
</evidence>
<feature type="compositionally biased region" description="Basic and acidic residues" evidence="1">
    <location>
        <begin position="24"/>
        <end position="36"/>
    </location>
</feature>
<dbReference type="AlphaFoldDB" id="A0A8T0CQL4"/>
<organism evidence="2 3">
    <name type="scientific">Corymbia citriodora subsp. variegata</name>
    <dbReference type="NCBI Taxonomy" id="360336"/>
    <lineage>
        <taxon>Eukaryota</taxon>
        <taxon>Viridiplantae</taxon>
        <taxon>Streptophyta</taxon>
        <taxon>Embryophyta</taxon>
        <taxon>Tracheophyta</taxon>
        <taxon>Spermatophyta</taxon>
        <taxon>Magnoliopsida</taxon>
        <taxon>eudicotyledons</taxon>
        <taxon>Gunneridae</taxon>
        <taxon>Pentapetalae</taxon>
        <taxon>rosids</taxon>
        <taxon>malvids</taxon>
        <taxon>Myrtales</taxon>
        <taxon>Myrtaceae</taxon>
        <taxon>Myrtoideae</taxon>
        <taxon>Eucalypteae</taxon>
        <taxon>Corymbia</taxon>
    </lineage>
</organism>
<dbReference type="EMBL" id="MU089772">
    <property type="protein sequence ID" value="KAF7849474.1"/>
    <property type="molecule type" value="Genomic_DNA"/>
</dbReference>
<comment type="caution">
    <text evidence="2">The sequence shown here is derived from an EMBL/GenBank/DDBJ whole genome shotgun (WGS) entry which is preliminary data.</text>
</comment>